<dbReference type="GO" id="GO:0003697">
    <property type="term" value="F:single-stranded DNA binding"/>
    <property type="evidence" value="ECO:0007669"/>
    <property type="project" value="InterPro"/>
</dbReference>
<proteinExistence type="inferred from homology"/>
<keyword evidence="2" id="KW-0645">Protease</keyword>
<dbReference type="EMBL" id="FOGF01000004">
    <property type="protein sequence ID" value="SEQ67766.1"/>
    <property type="molecule type" value="Genomic_DNA"/>
</dbReference>
<gene>
    <name evidence="8" type="ORF">SAMN05421767_1047</name>
</gene>
<dbReference type="PANTHER" id="PTHR30471:SF3">
    <property type="entry name" value="UPF0758 PROTEIN YEES-RELATED"/>
    <property type="match status" value="1"/>
</dbReference>
<dbReference type="InterPro" id="IPR013610">
    <property type="entry name" value="ArdC_N"/>
</dbReference>
<evidence type="ECO:0000256" key="3">
    <source>
        <dbReference type="ARBA" id="ARBA00022723"/>
    </source>
</evidence>
<dbReference type="AlphaFoldDB" id="A0A1H9HZH3"/>
<evidence type="ECO:0000313" key="9">
    <source>
        <dbReference type="Proteomes" id="UP000198556"/>
    </source>
</evidence>
<evidence type="ECO:0000313" key="8">
    <source>
        <dbReference type="EMBL" id="SEQ67766.1"/>
    </source>
</evidence>
<dbReference type="InterPro" id="IPR037518">
    <property type="entry name" value="MPN"/>
</dbReference>
<evidence type="ECO:0000256" key="5">
    <source>
        <dbReference type="ARBA" id="ARBA00022833"/>
    </source>
</evidence>
<keyword evidence="3" id="KW-0479">Metal-binding</keyword>
<feature type="domain" description="MPN" evidence="7">
    <location>
        <begin position="34"/>
        <end position="156"/>
    </location>
</feature>
<dbReference type="InterPro" id="IPR025657">
    <property type="entry name" value="RadC_JAB"/>
</dbReference>
<evidence type="ECO:0000256" key="4">
    <source>
        <dbReference type="ARBA" id="ARBA00022801"/>
    </source>
</evidence>
<dbReference type="GO" id="GO:0046872">
    <property type="term" value="F:metal ion binding"/>
    <property type="evidence" value="ECO:0007669"/>
    <property type="project" value="UniProtKB-KW"/>
</dbReference>
<keyword evidence="4" id="KW-0378">Hydrolase</keyword>
<dbReference type="Pfam" id="PF08401">
    <property type="entry name" value="ArdcN"/>
    <property type="match status" value="1"/>
</dbReference>
<evidence type="ECO:0000256" key="1">
    <source>
        <dbReference type="ARBA" id="ARBA00010243"/>
    </source>
</evidence>
<accession>A0A1H9HZH3</accession>
<keyword evidence="6" id="KW-0482">Metalloprotease</keyword>
<reference evidence="8 9" key="1">
    <citation type="submission" date="2016-10" db="EMBL/GenBank/DDBJ databases">
        <authorList>
            <person name="de Groot N.N."/>
        </authorList>
    </citation>
    <scope>NUCLEOTIDE SEQUENCE [LARGE SCALE GENOMIC DNA]</scope>
    <source>
        <strain evidence="8 9">DSM 15827</strain>
    </source>
</reference>
<dbReference type="RefSeq" id="WP_177159487.1">
    <property type="nucleotide sequence ID" value="NZ_FOGF01000004.1"/>
</dbReference>
<name>A0A1H9HZH3_9LACT</name>
<dbReference type="PANTHER" id="PTHR30471">
    <property type="entry name" value="DNA REPAIR PROTEIN RADC"/>
    <property type="match status" value="1"/>
</dbReference>
<dbReference type="CDD" id="cd08071">
    <property type="entry name" value="MPN_DUF2466"/>
    <property type="match status" value="1"/>
</dbReference>
<evidence type="ECO:0000259" key="7">
    <source>
        <dbReference type="PROSITE" id="PS50249"/>
    </source>
</evidence>
<keyword evidence="5" id="KW-0862">Zinc</keyword>
<keyword evidence="9" id="KW-1185">Reference proteome</keyword>
<evidence type="ECO:0000256" key="6">
    <source>
        <dbReference type="ARBA" id="ARBA00023049"/>
    </source>
</evidence>
<evidence type="ECO:0000256" key="2">
    <source>
        <dbReference type="ARBA" id="ARBA00022670"/>
    </source>
</evidence>
<dbReference type="GO" id="GO:0008237">
    <property type="term" value="F:metallopeptidase activity"/>
    <property type="evidence" value="ECO:0007669"/>
    <property type="project" value="UniProtKB-KW"/>
</dbReference>
<dbReference type="GO" id="GO:0006508">
    <property type="term" value="P:proteolysis"/>
    <property type="evidence" value="ECO:0007669"/>
    <property type="project" value="UniProtKB-KW"/>
</dbReference>
<dbReference type="PROSITE" id="PS50249">
    <property type="entry name" value="MPN"/>
    <property type="match status" value="1"/>
</dbReference>
<protein>
    <submittedName>
        <fullName evidence="8">RadC-like JAB domain-containing protein</fullName>
    </submittedName>
</protein>
<dbReference type="Pfam" id="PF04002">
    <property type="entry name" value="RadC"/>
    <property type="match status" value="1"/>
</dbReference>
<dbReference type="STRING" id="137733.SAMN05421767_1047"/>
<dbReference type="Gene3D" id="3.40.140.10">
    <property type="entry name" value="Cytidine Deaminase, domain 2"/>
    <property type="match status" value="1"/>
</dbReference>
<dbReference type="Gene3D" id="1.10.10.2910">
    <property type="match status" value="1"/>
</dbReference>
<sequence>MSKTPITYQFDEGEEIKTRRVRLKSELPLYSDKPISSIKDAINVIREDIGLADREYLYALNLDEQNQPLNASIISIGTQDSSLTNKREAFKASVLSNASKVMFFHNHPNGYLSASQSDLYTTKQLSVLGASLGIEVLDHIILTDKDHYSIREHYPEQFTDNIRKNINDIVLEDQFKTKSNSHELKRVSTRLTDQNLLMNQKIISADVMNELAKDIVKVNSSKNDMLYTIYMNGHNQPINIMQADYSDMNIHDFQTLQQKIVLHGIENSAAKMILVHNGSQEIDSKFLHHTCYNAGLANISVLDCIEVNGHTSYSLREKGETIFSSSYSNEPLNNETNLNATEYYVNHLMVNEQKATYKTKKDYKRTSEQEKNARVQEASERVLKQVDDFIVDPKLVIDYIKWKKQFPSYSFNNTLLIYSQNRNATAVGSYSMWKQKGVAVKRGEKGMKIFAPIIVKELLDKEKQVVTTLGKASKQQKELLKMGVLTEKDRVASYTTTSVFDIAQTTATLDMYPEIVKRGYEKESDIDFSKYNHALHTVMEEHHITFTDDNLNNSYQTLGYCIPTENKIFLQSNLSNVARFKTLTHELAHGLLHKNSTLSSKEKEFQAQMVSNVVSEVLGVPIKEYDISYVKSWSESLAPENKKALMRGVIDTADLMLDSYDNTLEAFNTNKLTMKEKEIAKQLEIIDNPAFSINDIKEITHYPASEKLTASYTRDKIINKRAKLTADEELKFNEDNMLFLRKKVIDNEHVFYHIDDVTELMIATSQRKNEVEFNYYSVTGEITSQEVAGLDDAIKILHQKGAIPVSENAMEYKKLADKNMERNRTLTKQRNQIKQTMKENTLERTL</sequence>
<comment type="similarity">
    <text evidence="1">Belongs to the UPF0758 family.</text>
</comment>
<dbReference type="Proteomes" id="UP000198556">
    <property type="component" value="Unassembled WGS sequence"/>
</dbReference>
<dbReference type="InterPro" id="IPR001405">
    <property type="entry name" value="UPF0758"/>
</dbReference>
<organism evidence="8 9">
    <name type="scientific">Granulicatella balaenopterae</name>
    <dbReference type="NCBI Taxonomy" id="137733"/>
    <lineage>
        <taxon>Bacteria</taxon>
        <taxon>Bacillati</taxon>
        <taxon>Bacillota</taxon>
        <taxon>Bacilli</taxon>
        <taxon>Lactobacillales</taxon>
        <taxon>Carnobacteriaceae</taxon>
        <taxon>Granulicatella</taxon>
    </lineage>
</organism>